<comment type="caution">
    <text evidence="3">The sequence shown here is derived from an EMBL/GenBank/DDBJ whole genome shotgun (WGS) entry which is preliminary data.</text>
</comment>
<accession>A0A7J8HSB0</accession>
<feature type="region of interest" description="Disordered" evidence="1">
    <location>
        <begin position="1"/>
        <end position="90"/>
    </location>
</feature>
<keyword evidence="4" id="KW-1185">Reference proteome</keyword>
<proteinExistence type="predicted"/>
<evidence type="ECO:0000256" key="2">
    <source>
        <dbReference type="SAM" id="Phobius"/>
    </source>
</evidence>
<dbReference type="EMBL" id="JACASE010000004">
    <property type="protein sequence ID" value="KAF6474968.1"/>
    <property type="molecule type" value="Genomic_DNA"/>
</dbReference>
<keyword evidence="2" id="KW-0472">Membrane</keyword>
<feature type="transmembrane region" description="Helical" evidence="2">
    <location>
        <begin position="96"/>
        <end position="124"/>
    </location>
</feature>
<name>A0A7J8HSB0_ROUAE</name>
<reference evidence="3 4" key="1">
    <citation type="journal article" date="2020" name="Nature">
        <title>Six reference-quality genomes reveal evolution of bat adaptations.</title>
        <authorList>
            <person name="Jebb D."/>
            <person name="Huang Z."/>
            <person name="Pippel M."/>
            <person name="Hughes G.M."/>
            <person name="Lavrichenko K."/>
            <person name="Devanna P."/>
            <person name="Winkler S."/>
            <person name="Jermiin L.S."/>
            <person name="Skirmuntt E.C."/>
            <person name="Katzourakis A."/>
            <person name="Burkitt-Gray L."/>
            <person name="Ray D.A."/>
            <person name="Sullivan K.A.M."/>
            <person name="Roscito J.G."/>
            <person name="Kirilenko B.M."/>
            <person name="Davalos L.M."/>
            <person name="Corthals A.P."/>
            <person name="Power M.L."/>
            <person name="Jones G."/>
            <person name="Ransome R.D."/>
            <person name="Dechmann D.K.N."/>
            <person name="Locatelli A.G."/>
            <person name="Puechmaille S.J."/>
            <person name="Fedrigo O."/>
            <person name="Jarvis E.D."/>
            <person name="Hiller M."/>
            <person name="Vernes S.C."/>
            <person name="Myers E.W."/>
            <person name="Teeling E.C."/>
        </authorList>
    </citation>
    <scope>NUCLEOTIDE SEQUENCE [LARGE SCALE GENOMIC DNA]</scope>
    <source>
        <strain evidence="3">MRouAeg1</strain>
        <tissue evidence="3">Muscle</tissue>
    </source>
</reference>
<keyword evidence="2" id="KW-1133">Transmembrane helix</keyword>
<feature type="compositionally biased region" description="Basic and acidic residues" evidence="1">
    <location>
        <begin position="25"/>
        <end position="43"/>
    </location>
</feature>
<protein>
    <submittedName>
        <fullName evidence="3">Uncharacterized protein</fullName>
    </submittedName>
</protein>
<keyword evidence="2" id="KW-0812">Transmembrane</keyword>
<feature type="compositionally biased region" description="Basic residues" evidence="1">
    <location>
        <begin position="61"/>
        <end position="81"/>
    </location>
</feature>
<evidence type="ECO:0000313" key="3">
    <source>
        <dbReference type="EMBL" id="KAF6474968.1"/>
    </source>
</evidence>
<evidence type="ECO:0000313" key="4">
    <source>
        <dbReference type="Proteomes" id="UP000593571"/>
    </source>
</evidence>
<organism evidence="3 4">
    <name type="scientific">Rousettus aegyptiacus</name>
    <name type="common">Egyptian fruit bat</name>
    <name type="synonym">Pteropus aegyptiacus</name>
    <dbReference type="NCBI Taxonomy" id="9407"/>
    <lineage>
        <taxon>Eukaryota</taxon>
        <taxon>Metazoa</taxon>
        <taxon>Chordata</taxon>
        <taxon>Craniata</taxon>
        <taxon>Vertebrata</taxon>
        <taxon>Euteleostomi</taxon>
        <taxon>Mammalia</taxon>
        <taxon>Eutheria</taxon>
        <taxon>Laurasiatheria</taxon>
        <taxon>Chiroptera</taxon>
        <taxon>Yinpterochiroptera</taxon>
        <taxon>Pteropodoidea</taxon>
        <taxon>Pteropodidae</taxon>
        <taxon>Rousettinae</taxon>
        <taxon>Rousettus</taxon>
    </lineage>
</organism>
<gene>
    <name evidence="3" type="ORF">HJG63_011077</name>
</gene>
<evidence type="ECO:0000256" key="1">
    <source>
        <dbReference type="SAM" id="MobiDB-lite"/>
    </source>
</evidence>
<dbReference type="Proteomes" id="UP000593571">
    <property type="component" value="Unassembled WGS sequence"/>
</dbReference>
<dbReference type="AlphaFoldDB" id="A0A7J8HSB0"/>
<feature type="compositionally biased region" description="Low complexity" evidence="1">
    <location>
        <begin position="1"/>
        <end position="18"/>
    </location>
</feature>
<sequence>MLVEASTAAPARARGADAVMSRGSHSGELHAHDDGRISKETSHRRNGTRAACTMLQNSKAGHSRGHPRGWSRRRGARRRPQRQACSSSRKGPRGAVMFFFLALFSLHSFYILCVCVVCVFHPLLKKRDFQNSQPKLL</sequence>